<name>A4CAD3_9GAMM</name>
<proteinExistence type="predicted"/>
<dbReference type="AlphaFoldDB" id="A4CAD3"/>
<reference evidence="1 2" key="1">
    <citation type="submission" date="2006-02" db="EMBL/GenBank/DDBJ databases">
        <authorList>
            <person name="Moran M.A."/>
            <person name="Kjelleberg S."/>
            <person name="Egan S."/>
            <person name="Saunders N."/>
            <person name="Thomas T."/>
            <person name="Ferriera S."/>
            <person name="Johnson J."/>
            <person name="Kravitz S."/>
            <person name="Halpern A."/>
            <person name="Remington K."/>
            <person name="Beeson K."/>
            <person name="Tran B."/>
            <person name="Rogers Y.-H."/>
            <person name="Friedman R."/>
            <person name="Venter J.C."/>
        </authorList>
    </citation>
    <scope>NUCLEOTIDE SEQUENCE [LARGE SCALE GENOMIC DNA]</scope>
    <source>
        <strain evidence="1 2">D2</strain>
    </source>
</reference>
<comment type="caution">
    <text evidence="1">The sequence shown here is derived from an EMBL/GenBank/DDBJ whole genome shotgun (WGS) entry which is preliminary data.</text>
</comment>
<sequence>MLIIIVLLINITFIENATAIPFIRNNFLKQDVALLSNLMI</sequence>
<keyword evidence="2" id="KW-1185">Reference proteome</keyword>
<accession>A4CAD3</accession>
<dbReference type="STRING" id="87626.PTD2_21037"/>
<evidence type="ECO:0000313" key="1">
    <source>
        <dbReference type="EMBL" id="EAR28341.1"/>
    </source>
</evidence>
<dbReference type="EMBL" id="AAOH01000004">
    <property type="protein sequence ID" value="EAR28341.1"/>
    <property type="molecule type" value="Genomic_DNA"/>
</dbReference>
<gene>
    <name evidence="1" type="ORF">PTD2_21037</name>
</gene>
<dbReference type="Proteomes" id="UP000006201">
    <property type="component" value="Unassembled WGS sequence"/>
</dbReference>
<protein>
    <submittedName>
        <fullName evidence="1">Uncharacterized protein</fullName>
    </submittedName>
</protein>
<dbReference type="HOGENOM" id="CLU_3295292_0_0_6"/>
<organism evidence="1 2">
    <name type="scientific">Pseudoalteromonas tunicata D2</name>
    <dbReference type="NCBI Taxonomy" id="87626"/>
    <lineage>
        <taxon>Bacteria</taxon>
        <taxon>Pseudomonadati</taxon>
        <taxon>Pseudomonadota</taxon>
        <taxon>Gammaproteobacteria</taxon>
        <taxon>Alteromonadales</taxon>
        <taxon>Pseudoalteromonadaceae</taxon>
        <taxon>Pseudoalteromonas</taxon>
    </lineage>
</organism>
<evidence type="ECO:0000313" key="2">
    <source>
        <dbReference type="Proteomes" id="UP000006201"/>
    </source>
</evidence>